<gene>
    <name evidence="2" type="ORF">EFY87_10630</name>
</gene>
<dbReference type="EMBL" id="RJJQ01000010">
    <property type="protein sequence ID" value="RNI21611.1"/>
    <property type="molecule type" value="Genomic_DNA"/>
</dbReference>
<dbReference type="PANTHER" id="PTHR10824">
    <property type="entry name" value="ACYL-COENZYME A THIOESTERASE-RELATED"/>
    <property type="match status" value="1"/>
</dbReference>
<feature type="domain" description="BAAT/Acyl-CoA thioester hydrolase C-terminal" evidence="1">
    <location>
        <begin position="162"/>
        <end position="222"/>
    </location>
</feature>
<dbReference type="SUPFAM" id="SSF53474">
    <property type="entry name" value="alpha/beta-Hydrolases"/>
    <property type="match status" value="1"/>
</dbReference>
<dbReference type="AlphaFoldDB" id="A0A3M9M7U8"/>
<dbReference type="Proteomes" id="UP000271678">
    <property type="component" value="Unassembled WGS sequence"/>
</dbReference>
<organism evidence="2 3">
    <name type="scientific">Flexivirga caeni</name>
    <dbReference type="NCBI Taxonomy" id="2294115"/>
    <lineage>
        <taxon>Bacteria</taxon>
        <taxon>Bacillati</taxon>
        <taxon>Actinomycetota</taxon>
        <taxon>Actinomycetes</taxon>
        <taxon>Micrococcales</taxon>
        <taxon>Dermacoccaceae</taxon>
        <taxon>Flexivirga</taxon>
    </lineage>
</organism>
<evidence type="ECO:0000313" key="2">
    <source>
        <dbReference type="EMBL" id="RNI21611.1"/>
    </source>
</evidence>
<dbReference type="PANTHER" id="PTHR10824:SF4">
    <property type="entry name" value="ACYL-COENZYME A THIOESTERASE 1-LIKE"/>
    <property type="match status" value="1"/>
</dbReference>
<dbReference type="GO" id="GO:0006637">
    <property type="term" value="P:acyl-CoA metabolic process"/>
    <property type="evidence" value="ECO:0007669"/>
    <property type="project" value="TreeGrafter"/>
</dbReference>
<evidence type="ECO:0000313" key="3">
    <source>
        <dbReference type="Proteomes" id="UP000271678"/>
    </source>
</evidence>
<dbReference type="Gene3D" id="3.40.50.1820">
    <property type="entry name" value="alpha/beta hydrolase"/>
    <property type="match status" value="1"/>
</dbReference>
<protein>
    <recommendedName>
        <fullName evidence="1">BAAT/Acyl-CoA thioester hydrolase C-terminal domain-containing protein</fullName>
    </recommendedName>
</protein>
<reference evidence="2 3" key="1">
    <citation type="submission" date="2018-11" db="EMBL/GenBank/DDBJ databases">
        <title>Draft genome of Simplicispira Flexivirga sp. BO-16.</title>
        <authorList>
            <person name="Im W.T."/>
        </authorList>
    </citation>
    <scope>NUCLEOTIDE SEQUENCE [LARGE SCALE GENOMIC DNA]</scope>
    <source>
        <strain evidence="2 3">BO-16</strain>
    </source>
</reference>
<dbReference type="InterPro" id="IPR029058">
    <property type="entry name" value="AB_hydrolase_fold"/>
</dbReference>
<name>A0A3M9M7U8_9MICO</name>
<keyword evidence="3" id="KW-1185">Reference proteome</keyword>
<evidence type="ECO:0000259" key="1">
    <source>
        <dbReference type="Pfam" id="PF08840"/>
    </source>
</evidence>
<comment type="caution">
    <text evidence="2">The sequence shown here is derived from an EMBL/GenBank/DDBJ whole genome shotgun (WGS) entry which is preliminary data.</text>
</comment>
<accession>A0A3M9M7U8</accession>
<dbReference type="InterPro" id="IPR014940">
    <property type="entry name" value="BAAT_C"/>
</dbReference>
<dbReference type="GO" id="GO:0047617">
    <property type="term" value="F:fatty acyl-CoA hydrolase activity"/>
    <property type="evidence" value="ECO:0007669"/>
    <property type="project" value="TreeGrafter"/>
</dbReference>
<proteinExistence type="predicted"/>
<sequence length="265" mass="27756">MASTHAWTLRPVTDGVYGTLMTPGASAPDVGVLLIGGSGGNEPSYLAEPLARNGIAAMSVAYFGQEGLPAGLGRIELGYFRTALELLRSTLDRPNLPVVVLGQSRGSEAAVLVAVHFAELVDAVVVTVPSNMVIGGYPMGGPAWLLNGTALPYSDESGPTCDDPRAVLPVELVRGPTMFVAASADEVWPSGPMATAMATRLVDKGIYSHRLLTYADATHALGYLLPVLPDGLLPENIADPPQTRAARADAWPKVVQFIRSVAEGR</sequence>
<dbReference type="Pfam" id="PF08840">
    <property type="entry name" value="BAAT_C"/>
    <property type="match status" value="1"/>
</dbReference>
<dbReference type="GO" id="GO:0006631">
    <property type="term" value="P:fatty acid metabolic process"/>
    <property type="evidence" value="ECO:0007669"/>
    <property type="project" value="TreeGrafter"/>
</dbReference>